<feature type="transmembrane region" description="Helical" evidence="2">
    <location>
        <begin position="200"/>
        <end position="220"/>
    </location>
</feature>
<reference evidence="3 4" key="1">
    <citation type="submission" date="2014-07" db="EMBL/GenBank/DDBJ databases">
        <title>Draft Genome Sequence of Gephyronic Acid Producer, Cystobacter violaceus Strain Cb vi76.</title>
        <authorList>
            <person name="Stevens D.C."/>
            <person name="Young J."/>
            <person name="Carmichael R."/>
            <person name="Tan J."/>
            <person name="Taylor R.E."/>
        </authorList>
    </citation>
    <scope>NUCLEOTIDE SEQUENCE [LARGE SCALE GENOMIC DNA]</scope>
    <source>
        <strain evidence="3 4">Cb vi76</strain>
    </source>
</reference>
<evidence type="ECO:0000256" key="1">
    <source>
        <dbReference type="SAM" id="MobiDB-lite"/>
    </source>
</evidence>
<gene>
    <name evidence="3" type="ORF">Q664_06105</name>
</gene>
<evidence type="ECO:0000313" key="4">
    <source>
        <dbReference type="Proteomes" id="UP000028547"/>
    </source>
</evidence>
<organism evidence="3 4">
    <name type="scientific">Archangium violaceum Cb vi76</name>
    <dbReference type="NCBI Taxonomy" id="1406225"/>
    <lineage>
        <taxon>Bacteria</taxon>
        <taxon>Pseudomonadati</taxon>
        <taxon>Myxococcota</taxon>
        <taxon>Myxococcia</taxon>
        <taxon>Myxococcales</taxon>
        <taxon>Cystobacterineae</taxon>
        <taxon>Archangiaceae</taxon>
        <taxon>Archangium</taxon>
    </lineage>
</organism>
<protein>
    <submittedName>
        <fullName evidence="3">Uncharacterized protein</fullName>
    </submittedName>
</protein>
<evidence type="ECO:0000256" key="2">
    <source>
        <dbReference type="SAM" id="Phobius"/>
    </source>
</evidence>
<comment type="caution">
    <text evidence="3">The sequence shown here is derived from an EMBL/GenBank/DDBJ whole genome shotgun (WGS) entry which is preliminary data.</text>
</comment>
<name>A0A084SZP0_9BACT</name>
<sequence>MSDPSSERLKAAVMALYQARPVEGPPGDDGQRSVWHLSTQGAELLSFVDPEGRVQRQELTLLDEHCVWSSGVGLRTGRVEQDGAVRTETSVVHPDAQPVPARLLRAALALEHYQGEDRYIQHIQRVLALARQGLVLSGGTGAVAMAPAAPAPVSATPPVSASAAPASTPPAASAGARTPLPLQLPAVDPVMLQRQKTEGLTMLIVLGLGLLFSVWLLFWLL</sequence>
<feature type="region of interest" description="Disordered" evidence="1">
    <location>
        <begin position="154"/>
        <end position="177"/>
    </location>
</feature>
<keyword evidence="2" id="KW-0812">Transmembrane</keyword>
<dbReference type="AlphaFoldDB" id="A0A084SZP0"/>
<dbReference type="Proteomes" id="UP000028547">
    <property type="component" value="Unassembled WGS sequence"/>
</dbReference>
<dbReference type="EMBL" id="JPMI01000033">
    <property type="protein sequence ID" value="KFA93925.1"/>
    <property type="molecule type" value="Genomic_DNA"/>
</dbReference>
<dbReference type="RefSeq" id="WP_043390800.1">
    <property type="nucleotide sequence ID" value="NZ_JPMI01000033.1"/>
</dbReference>
<proteinExistence type="predicted"/>
<keyword evidence="2" id="KW-1133">Transmembrane helix</keyword>
<feature type="compositionally biased region" description="Low complexity" evidence="1">
    <location>
        <begin position="154"/>
        <end position="176"/>
    </location>
</feature>
<accession>A0A084SZP0</accession>
<evidence type="ECO:0000313" key="3">
    <source>
        <dbReference type="EMBL" id="KFA93925.1"/>
    </source>
</evidence>
<keyword evidence="2" id="KW-0472">Membrane</keyword>